<keyword evidence="4" id="KW-1003">Cell membrane</keyword>
<dbReference type="PANTHER" id="PTHR30576:SF4">
    <property type="entry name" value="UNDECAPRENYL-PHOSPHATE GALACTOSE PHOSPHOTRANSFERASE"/>
    <property type="match status" value="1"/>
</dbReference>
<dbReference type="GO" id="GO:0016780">
    <property type="term" value="F:phosphotransferase activity, for other substituted phosphate groups"/>
    <property type="evidence" value="ECO:0007669"/>
    <property type="project" value="TreeGrafter"/>
</dbReference>
<keyword evidence="7 9" id="KW-1133">Transmembrane helix</keyword>
<feature type="transmembrane region" description="Helical" evidence="9">
    <location>
        <begin position="145"/>
        <end position="164"/>
    </location>
</feature>
<organism evidence="11 12">
    <name type="scientific">Paludibaculum fermentans</name>
    <dbReference type="NCBI Taxonomy" id="1473598"/>
    <lineage>
        <taxon>Bacteria</taxon>
        <taxon>Pseudomonadati</taxon>
        <taxon>Acidobacteriota</taxon>
        <taxon>Terriglobia</taxon>
        <taxon>Bryobacterales</taxon>
        <taxon>Bryobacteraceae</taxon>
        <taxon>Paludibaculum</taxon>
    </lineage>
</organism>
<evidence type="ECO:0000256" key="7">
    <source>
        <dbReference type="ARBA" id="ARBA00022989"/>
    </source>
</evidence>
<evidence type="ECO:0000259" key="10">
    <source>
        <dbReference type="Pfam" id="PF02397"/>
    </source>
</evidence>
<feature type="transmembrane region" description="Helical" evidence="9">
    <location>
        <begin position="123"/>
        <end position="139"/>
    </location>
</feature>
<dbReference type="RefSeq" id="WP_194453941.1">
    <property type="nucleotide sequence ID" value="NZ_CP063849.1"/>
</dbReference>
<evidence type="ECO:0000313" key="11">
    <source>
        <dbReference type="EMBL" id="QOY92287.1"/>
    </source>
</evidence>
<feature type="transmembrane region" description="Helical" evidence="9">
    <location>
        <begin position="91"/>
        <end position="111"/>
    </location>
</feature>
<evidence type="ECO:0000256" key="2">
    <source>
        <dbReference type="ARBA" id="ARBA00004236"/>
    </source>
</evidence>
<dbReference type="InterPro" id="IPR003362">
    <property type="entry name" value="Bact_transf"/>
</dbReference>
<dbReference type="InterPro" id="IPR036291">
    <property type="entry name" value="NAD(P)-bd_dom_sf"/>
</dbReference>
<keyword evidence="8 9" id="KW-0472">Membrane</keyword>
<dbReference type="EMBL" id="CP063849">
    <property type="protein sequence ID" value="QOY92287.1"/>
    <property type="molecule type" value="Genomic_DNA"/>
</dbReference>
<sequence length="508" mass="56695">MHTARPSHAGLPAGPPADSDLPLGGALPRLDADSSSSRPQVRASGRVRATWAILLADLAALELSLFLGYSLRIFLLPWFPQEFQPQHYKGLALGVLVIPLVYFLLDLYPGYGMNPAERLRKRVQATFVVFSLLLAWDYLVQGHQWSRGIVLCTGLFAFILPALFDEIARHFLSNAGVMGIPVLVLGGGKTGRHIIRHLLENPGLGLRPAAILDDDPALEETRIFGVPVAGTLDEAPRFSSTIETIIVALPGMDEGRQSKLIQKLPFSHVIVVPNLQGIQSLWVTPRDLGGILGLEVNKNLLMRSNHTMKRCMDLVIAWPLLLFAIPLIALSALLLKLLSPGPVFFRQPRAGKSGRLFSMLKLRTMHPNSEQLLREHLARNPDEQTSWARYFKLKSDPRIIPWLGSLLRRFSLDELPQLWHVIRGEMSLVGPRPFPAYHLDAFPPEFRGLRASVTPGLTGLWQVSARSDGDIDVQEILDSYYIRNWSPWLDLHILIRTFRVVVLGRGAY</sequence>
<keyword evidence="12" id="KW-1185">Reference proteome</keyword>
<keyword evidence="6 9" id="KW-0812">Transmembrane</keyword>
<evidence type="ECO:0000256" key="9">
    <source>
        <dbReference type="SAM" id="Phobius"/>
    </source>
</evidence>
<dbReference type="PANTHER" id="PTHR30576">
    <property type="entry name" value="COLANIC BIOSYNTHESIS UDP-GLUCOSE LIPID CARRIER TRANSFERASE"/>
    <property type="match status" value="1"/>
</dbReference>
<dbReference type="GO" id="GO:0005886">
    <property type="term" value="C:plasma membrane"/>
    <property type="evidence" value="ECO:0007669"/>
    <property type="project" value="UniProtKB-SubCell"/>
</dbReference>
<dbReference type="AlphaFoldDB" id="A0A7S7SNE3"/>
<evidence type="ECO:0000256" key="4">
    <source>
        <dbReference type="ARBA" id="ARBA00022475"/>
    </source>
</evidence>
<accession>A0A7S7SNE3</accession>
<evidence type="ECO:0000256" key="3">
    <source>
        <dbReference type="ARBA" id="ARBA00006464"/>
    </source>
</evidence>
<comment type="subcellular location">
    <subcellularLocation>
        <location evidence="2">Cell membrane</location>
    </subcellularLocation>
    <subcellularLocation>
        <location evidence="1">Membrane</location>
        <topology evidence="1">Multi-pass membrane protein</topology>
    </subcellularLocation>
</comment>
<dbReference type="KEGG" id="pfer:IRI77_20495"/>
<dbReference type="InterPro" id="IPR017475">
    <property type="entry name" value="EPS_sugar_tfrase"/>
</dbReference>
<keyword evidence="5 11" id="KW-0808">Transferase</keyword>
<dbReference type="Pfam" id="PF13727">
    <property type="entry name" value="CoA_binding_3"/>
    <property type="match status" value="1"/>
</dbReference>
<comment type="similarity">
    <text evidence="3">Belongs to the bacterial sugar transferase family.</text>
</comment>
<evidence type="ECO:0000256" key="1">
    <source>
        <dbReference type="ARBA" id="ARBA00004141"/>
    </source>
</evidence>
<proteinExistence type="inferred from homology"/>
<evidence type="ECO:0000256" key="5">
    <source>
        <dbReference type="ARBA" id="ARBA00022679"/>
    </source>
</evidence>
<dbReference type="NCBIfam" id="TIGR03025">
    <property type="entry name" value="EPS_sugtrans"/>
    <property type="match status" value="1"/>
</dbReference>
<name>A0A7S7SNE3_PALFE</name>
<feature type="transmembrane region" description="Helical" evidence="9">
    <location>
        <begin position="51"/>
        <end position="71"/>
    </location>
</feature>
<dbReference type="Pfam" id="PF02397">
    <property type="entry name" value="Bac_transf"/>
    <property type="match status" value="1"/>
</dbReference>
<protein>
    <submittedName>
        <fullName evidence="11">Exopolysaccharide biosynthesis polyprenyl glycosylphosphotransferase</fullName>
    </submittedName>
</protein>
<feature type="domain" description="Bacterial sugar transferase" evidence="10">
    <location>
        <begin position="309"/>
        <end position="502"/>
    </location>
</feature>
<gene>
    <name evidence="11" type="ORF">IRI77_20495</name>
</gene>
<evidence type="ECO:0000256" key="6">
    <source>
        <dbReference type="ARBA" id="ARBA00022692"/>
    </source>
</evidence>
<evidence type="ECO:0000256" key="8">
    <source>
        <dbReference type="ARBA" id="ARBA00023136"/>
    </source>
</evidence>
<evidence type="ECO:0000313" key="12">
    <source>
        <dbReference type="Proteomes" id="UP000593892"/>
    </source>
</evidence>
<dbReference type="Proteomes" id="UP000593892">
    <property type="component" value="Chromosome"/>
</dbReference>
<dbReference type="SUPFAM" id="SSF51735">
    <property type="entry name" value="NAD(P)-binding Rossmann-fold domains"/>
    <property type="match status" value="1"/>
</dbReference>
<feature type="transmembrane region" description="Helical" evidence="9">
    <location>
        <begin position="311"/>
        <end position="335"/>
    </location>
</feature>
<reference evidence="11 12" key="1">
    <citation type="submission" date="2020-10" db="EMBL/GenBank/DDBJ databases">
        <title>Complete genome sequence of Paludibaculum fermentans P105T, a facultatively anaerobic acidobacterium capable of dissimilatory Fe(III) reduction.</title>
        <authorList>
            <person name="Dedysh S.N."/>
            <person name="Beletsky A.V."/>
            <person name="Kulichevskaya I.S."/>
            <person name="Mardanov A.V."/>
            <person name="Ravin N.V."/>
        </authorList>
    </citation>
    <scope>NUCLEOTIDE SEQUENCE [LARGE SCALE GENOMIC DNA]</scope>
    <source>
        <strain evidence="11 12">P105</strain>
    </source>
</reference>
<dbReference type="Gene3D" id="3.40.50.720">
    <property type="entry name" value="NAD(P)-binding Rossmann-like Domain"/>
    <property type="match status" value="1"/>
</dbReference>